<sequence>MRKLLKNSYLIIVLSVAVTVFFALRLRGIEIQNTIRMFMPQKGESYTRMLNTEEQFGSMLLIGISIEAENDTSVITPRNIQIIRNITEKCSLVDYVTDIDSLTNVDFIYGEDGALVTEKLVGKDDPVTDAQIAQIKQSIADWQDMYQNVILSNDGKITQIIIKVDPDTNSSQQIAMLSQIKTIVSEQVKGTDLTVRYYGEPVQSDEIRKLMMVDLTRLIPLVILVVILTLYFSFRSFIGTMLPLLTVLMSTVWACGLMAIFGVTFTLIASVIPIALIACGSAYGIHVISHYYEEISVVSGEITKEKHLNAIISGLKNVSLPIFLAGVTTIAGFISLITSPLIPLQSFAVFTALGVGFALLLSVTLIPAMLYITPLKQVSKRSTHLKKVAEKSVKYKNRLSHMSGDSTMFSFYKFFAGTRPRVTLLILLILIASGVGIHKMIIDTAMINYFPKEVQFRKDIDFVDKNLTGSNTLFFVVSGREKGDMTKPEILKAVDNMQNHLLKTMPEIGKIVSFTTFIKRMNQVMHVPFVQEFPVEDGAAKTSKAENLSYDDADFGFDFGDGNVTGADSAANANSSAGAASNFVDPNPEYAKRLDAQLTAREFFDIIQKACAEAGGDKASVADLVRKIEQALNYNGTDYYEIPYDEKRYPVERREQLADLVSQYLLLYSGSLDNFADDQLSPKVIRIQVQIREQSTIETKKIIEGAKSYAAKYFPEGYSIEATGNAEMQYNMAKMVINSQMTSIIFSIILVFIILSISFKSPIAGFIGAVPLVFTILLNFMVMGFANIHLDLLTSIIASVAIGIGIDYTIHFMETYRAERAKTDNLEEVTRNTFRISGQGIMTNALAVGLGFAVLVLSNFIILRYVGILVTIVMFSSSTLALTIIPGFLNLIDPKFMHSKS</sequence>
<proteinExistence type="predicted"/>
<dbReference type="AlphaFoldDB" id="A0A975F375"/>
<evidence type="ECO:0000259" key="7">
    <source>
        <dbReference type="PROSITE" id="PS50156"/>
    </source>
</evidence>
<keyword evidence="5 6" id="KW-0472">Membrane</keyword>
<evidence type="ECO:0000313" key="9">
    <source>
        <dbReference type="Proteomes" id="UP000671908"/>
    </source>
</evidence>
<evidence type="ECO:0000256" key="4">
    <source>
        <dbReference type="ARBA" id="ARBA00022989"/>
    </source>
</evidence>
<dbReference type="InterPro" id="IPR004869">
    <property type="entry name" value="MMPL_dom"/>
</dbReference>
<feature type="transmembrane region" description="Helical" evidence="6">
    <location>
        <begin position="841"/>
        <end position="862"/>
    </location>
</feature>
<dbReference type="KEGG" id="tpav:HRQ91_04660"/>
<feature type="domain" description="SSD" evidence="7">
    <location>
        <begin position="765"/>
        <end position="891"/>
    </location>
</feature>
<dbReference type="PANTHER" id="PTHR33406:SF13">
    <property type="entry name" value="MEMBRANE PROTEIN YDFJ"/>
    <property type="match status" value="1"/>
</dbReference>
<keyword evidence="2" id="KW-1003">Cell membrane</keyword>
<feature type="transmembrane region" description="Helical" evidence="6">
    <location>
        <begin position="792"/>
        <end position="810"/>
    </location>
</feature>
<dbReference type="RefSeq" id="WP_210120481.1">
    <property type="nucleotide sequence ID" value="NZ_CP054142.1"/>
</dbReference>
<organism evidence="8 9">
    <name type="scientific">Treponema parvum</name>
    <dbReference type="NCBI Taxonomy" id="138851"/>
    <lineage>
        <taxon>Bacteria</taxon>
        <taxon>Pseudomonadati</taxon>
        <taxon>Spirochaetota</taxon>
        <taxon>Spirochaetia</taxon>
        <taxon>Spirochaetales</taxon>
        <taxon>Treponemataceae</taxon>
        <taxon>Treponema</taxon>
    </lineage>
</organism>
<dbReference type="Proteomes" id="UP000671908">
    <property type="component" value="Chromosome"/>
</dbReference>
<feature type="domain" description="SSD" evidence="7">
    <location>
        <begin position="244"/>
        <end position="372"/>
    </location>
</feature>
<evidence type="ECO:0000256" key="6">
    <source>
        <dbReference type="SAM" id="Phobius"/>
    </source>
</evidence>
<gene>
    <name evidence="8" type="ORF">HRQ91_04660</name>
</gene>
<keyword evidence="3 6" id="KW-0812">Transmembrane</keyword>
<dbReference type="InterPro" id="IPR050545">
    <property type="entry name" value="Mycobact_MmpL"/>
</dbReference>
<feature type="transmembrane region" description="Helical" evidence="6">
    <location>
        <begin position="868"/>
        <end position="892"/>
    </location>
</feature>
<dbReference type="GO" id="GO:0005886">
    <property type="term" value="C:plasma membrane"/>
    <property type="evidence" value="ECO:0007669"/>
    <property type="project" value="UniProtKB-SubCell"/>
</dbReference>
<dbReference type="PROSITE" id="PS50156">
    <property type="entry name" value="SSD"/>
    <property type="match status" value="2"/>
</dbReference>
<dbReference type="PANTHER" id="PTHR33406">
    <property type="entry name" value="MEMBRANE PROTEIN MJ1562-RELATED"/>
    <property type="match status" value="1"/>
</dbReference>
<evidence type="ECO:0000256" key="5">
    <source>
        <dbReference type="ARBA" id="ARBA00023136"/>
    </source>
</evidence>
<evidence type="ECO:0000256" key="1">
    <source>
        <dbReference type="ARBA" id="ARBA00004651"/>
    </source>
</evidence>
<dbReference type="EMBL" id="CP054142">
    <property type="protein sequence ID" value="QTQ13805.1"/>
    <property type="molecule type" value="Genomic_DNA"/>
</dbReference>
<keyword evidence="9" id="KW-1185">Reference proteome</keyword>
<protein>
    <submittedName>
        <fullName evidence="8">RND family transporter</fullName>
    </submittedName>
</protein>
<reference evidence="8 9" key="1">
    <citation type="journal article" date="2021" name="Microbiol. Resour. Announc.">
        <title>Complete Genome Sequences of Three Human Oral Treponema parvum Isolates.</title>
        <authorList>
            <person name="Zeng H."/>
            <person name="Watt R.M."/>
        </authorList>
    </citation>
    <scope>NUCLEOTIDE SEQUENCE [LARGE SCALE GENOMIC DNA]</scope>
    <source>
        <strain evidence="8 9">ATCC 700770</strain>
    </source>
</reference>
<dbReference type="Pfam" id="PF03176">
    <property type="entry name" value="MMPL"/>
    <property type="match status" value="2"/>
</dbReference>
<evidence type="ECO:0000313" key="8">
    <source>
        <dbReference type="EMBL" id="QTQ13805.1"/>
    </source>
</evidence>
<feature type="transmembrane region" description="Helical" evidence="6">
    <location>
        <begin position="322"/>
        <end position="342"/>
    </location>
</feature>
<evidence type="ECO:0000256" key="2">
    <source>
        <dbReference type="ARBA" id="ARBA00022475"/>
    </source>
</evidence>
<keyword evidence="4 6" id="KW-1133">Transmembrane helix</keyword>
<dbReference type="InterPro" id="IPR000731">
    <property type="entry name" value="SSD"/>
</dbReference>
<feature type="transmembrane region" description="Helical" evidence="6">
    <location>
        <begin position="218"/>
        <end position="238"/>
    </location>
</feature>
<feature type="transmembrane region" description="Helical" evidence="6">
    <location>
        <begin position="250"/>
        <end position="279"/>
    </location>
</feature>
<feature type="transmembrane region" description="Helical" evidence="6">
    <location>
        <begin position="422"/>
        <end position="442"/>
    </location>
</feature>
<dbReference type="Gene3D" id="1.20.1640.10">
    <property type="entry name" value="Multidrug efflux transporter AcrB transmembrane domain"/>
    <property type="match status" value="2"/>
</dbReference>
<name>A0A975F375_9SPIR</name>
<comment type="subcellular location">
    <subcellularLocation>
        <location evidence="1">Cell membrane</location>
        <topology evidence="1">Multi-pass membrane protein</topology>
    </subcellularLocation>
</comment>
<feature type="transmembrane region" description="Helical" evidence="6">
    <location>
        <begin position="348"/>
        <end position="372"/>
    </location>
</feature>
<dbReference type="SUPFAM" id="SSF82866">
    <property type="entry name" value="Multidrug efflux transporter AcrB transmembrane domain"/>
    <property type="match status" value="2"/>
</dbReference>
<feature type="transmembrane region" description="Helical" evidence="6">
    <location>
        <begin position="766"/>
        <end position="786"/>
    </location>
</feature>
<feature type="transmembrane region" description="Helical" evidence="6">
    <location>
        <begin position="741"/>
        <end position="759"/>
    </location>
</feature>
<accession>A0A975F375</accession>
<evidence type="ECO:0000256" key="3">
    <source>
        <dbReference type="ARBA" id="ARBA00022692"/>
    </source>
</evidence>
<feature type="transmembrane region" description="Helical" evidence="6">
    <location>
        <begin position="6"/>
        <end position="26"/>
    </location>
</feature>